<dbReference type="RefSeq" id="WP_029427502.1">
    <property type="nucleotide sequence ID" value="NZ_CP012801.1"/>
</dbReference>
<dbReference type="InterPro" id="IPR025049">
    <property type="entry name" value="Mfa-like_1"/>
</dbReference>
<organism evidence="3 4">
    <name type="scientific">Bacteroides cellulosilyticus</name>
    <dbReference type="NCBI Taxonomy" id="246787"/>
    <lineage>
        <taxon>Bacteria</taxon>
        <taxon>Pseudomonadati</taxon>
        <taxon>Bacteroidota</taxon>
        <taxon>Bacteroidia</taxon>
        <taxon>Bacteroidales</taxon>
        <taxon>Bacteroidaceae</taxon>
        <taxon>Bacteroides</taxon>
    </lineage>
</organism>
<dbReference type="InterPro" id="IPR011871">
    <property type="entry name" value="Fib_succ_major"/>
</dbReference>
<name>A0A0P0GRN5_9BACE</name>
<dbReference type="Gene3D" id="2.60.40.2620">
    <property type="entry name" value="Fimbrillin-like"/>
    <property type="match status" value="1"/>
</dbReference>
<protein>
    <submittedName>
        <fullName evidence="3">Fibrobacter succinogenes major domain (Fib_succ_major)</fullName>
    </submittedName>
</protein>
<dbReference type="EMBL" id="CP012801">
    <property type="protein sequence ID" value="ALJ60801.1"/>
    <property type="molecule type" value="Genomic_DNA"/>
</dbReference>
<feature type="chain" id="PRO_5006047987" evidence="1">
    <location>
        <begin position="30"/>
        <end position="635"/>
    </location>
</feature>
<dbReference type="NCBIfam" id="TIGR02145">
    <property type="entry name" value="Fib_succ_major"/>
    <property type="match status" value="1"/>
</dbReference>
<dbReference type="Gene3D" id="2.60.40.2630">
    <property type="match status" value="1"/>
</dbReference>
<sequence length="635" mass="70498">MSKTTIKSNRLISVLLCSLFLPISSCVNKLDSETSPGTTPITFSTKINKTSTRVTNTTFEKGDKVGLYAMLSSTSIAEERYINNLQLECTGSSTLIPQKTVFYPVGDATLDFISYSPYLPTEISANSSIIPISIQSDQSNPIKRSQSDFLIATQSKVASSEKAVELKFYHKLVKFNITLTPKGDETVESLLSANPRIIATGFYNKADYNLTTGEFTNHKEETDIIPYGTWSIKNGKLIGKEIIIIPQDIKSDIQSFVMDWNGQLYTCPMPELTMTENTQCDLDIAAMQTTSHILTGITGNIEDWTSVEGKETDNSGKTTAIHIAALSFTQSNVYKVYSSGKPIVEICKEYLRSDNISSQAITIYPIGADEQSDLTNGTVLQLLDDEREINGGKISWNTEDNSFTYTTGTSGKIDKFYLNESGIITLIKPEKPLDINVIRHTIRDIRNGTLKEYPIVKIGIQYWMQKDLCATTYRNGTPLTKQVELGKGAGYFKPEKDEIYFYNGEAILAGNLAPEGWKIPNNGDWDSLRQYIKNDISVLKTGDWIPFKAGDIVSPATNETGLSFYPYGVYTESGNKTTLINESAAAFYWIGDDVNGLTETVIFMKSTSNDINDTGSNKVKDKDYYIAVPIRCIKE</sequence>
<dbReference type="Pfam" id="PF09603">
    <property type="entry name" value="Fib_succ_major"/>
    <property type="match status" value="1"/>
</dbReference>
<dbReference type="Pfam" id="PF13149">
    <property type="entry name" value="Mfa_like_1"/>
    <property type="match status" value="1"/>
</dbReference>
<evidence type="ECO:0000313" key="3">
    <source>
        <dbReference type="EMBL" id="ALJ60801.1"/>
    </source>
</evidence>
<dbReference type="CDD" id="cd13120">
    <property type="entry name" value="BF2867_like_N"/>
    <property type="match status" value="1"/>
</dbReference>
<dbReference type="PATRIC" id="fig|246787.4.peg.3693"/>
<reference evidence="3 4" key="1">
    <citation type="journal article" date="2015" name="Science">
        <title>Genetic determinants of in vivo fitness and diet responsiveness in multiple human gut Bacteroides.</title>
        <authorList>
            <person name="Wu M."/>
            <person name="McNulty N.P."/>
            <person name="Rodionov D.A."/>
            <person name="Khoroshkin M.S."/>
            <person name="Griffin N.W."/>
            <person name="Cheng J."/>
            <person name="Latreille P."/>
            <person name="Kerstetter R.A."/>
            <person name="Terrapon N."/>
            <person name="Henrissat B."/>
            <person name="Osterman A.L."/>
            <person name="Gordon J.I."/>
        </authorList>
    </citation>
    <scope>NUCLEOTIDE SEQUENCE [LARGE SCALE GENOMIC DNA]</scope>
    <source>
        <strain evidence="3 4">WH2</strain>
    </source>
</reference>
<dbReference type="InterPro" id="IPR042278">
    <property type="entry name" value="Mfa-like_1_N"/>
</dbReference>
<dbReference type="Proteomes" id="UP000061809">
    <property type="component" value="Chromosome"/>
</dbReference>
<accession>A0A0P0GRN5</accession>
<proteinExistence type="predicted"/>
<feature type="domain" description="Fibrobacter succinogenes major paralogous" evidence="2">
    <location>
        <begin position="456"/>
        <end position="634"/>
    </location>
</feature>
<feature type="signal peptide" evidence="1">
    <location>
        <begin position="1"/>
        <end position="29"/>
    </location>
</feature>
<dbReference type="KEGG" id="bcel:BcellWH2_03578"/>
<gene>
    <name evidence="3" type="ORF">BcellWH2_03578</name>
</gene>
<keyword evidence="1" id="KW-0732">Signal</keyword>
<dbReference type="CDD" id="cd13121">
    <property type="entry name" value="BF2867_like_C"/>
    <property type="match status" value="1"/>
</dbReference>
<dbReference type="AlphaFoldDB" id="A0A0P0GRN5"/>
<evidence type="ECO:0000313" key="4">
    <source>
        <dbReference type="Proteomes" id="UP000061809"/>
    </source>
</evidence>
<evidence type="ECO:0000259" key="2">
    <source>
        <dbReference type="Pfam" id="PF09603"/>
    </source>
</evidence>
<evidence type="ECO:0000256" key="1">
    <source>
        <dbReference type="SAM" id="SignalP"/>
    </source>
</evidence>